<evidence type="ECO:0000313" key="3">
    <source>
        <dbReference type="EMBL" id="DAC77556.1"/>
    </source>
</evidence>
<feature type="compositionally biased region" description="Polar residues" evidence="1">
    <location>
        <begin position="124"/>
        <end position="139"/>
    </location>
</feature>
<reference evidence="3" key="3">
    <citation type="journal article" date="2015" name="Life">
        <title>A manual curation strategy to improve genome annotation: application to a set of haloarchael genomes.</title>
        <authorList>
            <person name="Pfeiffer F."/>
            <person name="Oesterhelt D."/>
        </authorList>
    </citation>
    <scope>NUCLEOTIDE SEQUENCE</scope>
    <source>
        <strain evidence="3">NRC-1</strain>
    </source>
</reference>
<dbReference type="EMBL" id="BK010829">
    <property type="protein sequence ID" value="DAC77556.1"/>
    <property type="molecule type" value="Genomic_DNA"/>
</dbReference>
<feature type="compositionally biased region" description="Low complexity" evidence="1">
    <location>
        <begin position="106"/>
        <end position="122"/>
    </location>
</feature>
<reference evidence="2 4" key="1">
    <citation type="journal article" date="2000" name="Proc. Natl. Acad. Sci. U.S.A.">
        <title>Genome sequence of Halobacterium species NRC-1.</title>
        <authorList>
            <person name="Ng W.V."/>
            <person name="Kennedy S.P."/>
            <person name="Mahairas G.G."/>
            <person name="Berquist B."/>
            <person name="Pan M."/>
            <person name="Shukla H.D."/>
            <person name="Lasky S.R."/>
            <person name="Baliga N.S."/>
            <person name="Thorsson V."/>
            <person name="Sbrogna J."/>
            <person name="Swartzell S."/>
            <person name="Weir D."/>
            <person name="Hall J."/>
            <person name="Dahl T.A."/>
            <person name="Welti R."/>
            <person name="Goo Y.A."/>
            <person name="Leithauser B."/>
            <person name="Keller K."/>
            <person name="Cruz R."/>
            <person name="Danson M.J."/>
            <person name="Hough D.W."/>
            <person name="Maddocks D.G."/>
            <person name="Jablonski P.E."/>
            <person name="Krebs M.P."/>
            <person name="Angevine C.M."/>
            <person name="Dale H."/>
            <person name="Isenbarger T.A."/>
            <person name="Peck R.F."/>
            <person name="Pohlschroder M."/>
            <person name="Spudich J.L."/>
            <person name="Jung K.W."/>
            <person name="Alam M."/>
            <person name="Freitas T."/>
            <person name="Hou S."/>
            <person name="Daniels C.J."/>
            <person name="Dennis P.P."/>
            <person name="Omer A.D."/>
            <person name="Ebhardt H."/>
            <person name="Lowe T.M."/>
            <person name="Liang P."/>
            <person name="Riley M."/>
            <person name="Hood L."/>
            <person name="DasSarma S."/>
        </authorList>
    </citation>
    <scope>NUCLEOTIDE SEQUENCE [LARGE SCALE GENOMIC DNA]</scope>
    <source>
        <strain evidence="4">ATCC 700922 / JCM 11081 / NRC-1</strain>
        <strain evidence="2">NRC-1</strain>
    </source>
</reference>
<feature type="compositionally biased region" description="Low complexity" evidence="1">
    <location>
        <begin position="140"/>
        <end position="195"/>
    </location>
</feature>
<feature type="compositionally biased region" description="Basic residues" evidence="1">
    <location>
        <begin position="69"/>
        <end position="94"/>
    </location>
</feature>
<dbReference type="PIR" id="G84187">
    <property type="entry name" value="G84187"/>
</dbReference>
<keyword evidence="4" id="KW-1185">Reference proteome</keyword>
<gene>
    <name evidence="2" type="ordered locus">VNG_0280H</name>
</gene>
<sequence>MLAGGHPTRITVGEAATRPAVSLSPWTAEVEACRGCIHEHASPDAPRTPGGSDQRPPRRGVGDDDRRCRSVRGHPPHRAHLHRAPWRPHVRGHARVNASSPRAGYATTWSAPAARSPATRSRTVSESPTSAKSRTAADNTSRARPVAVASVAASSGSARRTGPRRAVYAPTASRMASSSSVSTVGAYTAMSPSKPAARRPSRSRWVPRERSSNCVPPVARAARSTPSVPTQGSPSRASTAAPRRGATARSAASSERYAPWPATRTRPSSGGMSAANESSPSGSKPSTRTGVVTRMARPSSTHAASASRSGMWAWPS</sequence>
<reference evidence="3" key="4">
    <citation type="journal article" date="2019" name="Microbiol. Resour. Announc.">
        <title>The genome of the Halobacterium salinarum type strain is closely related to that of the laboratory strains NRC-1 and R1.</title>
        <authorList>
            <person name="Pfeiffer F."/>
            <person name="Marchfelder A."/>
            <person name="Habermann B.H."/>
            <person name="Dyall-Smith M."/>
        </authorList>
    </citation>
    <scope>NUCLEOTIDE SEQUENCE</scope>
    <source>
        <strain evidence="3">NRC-1</strain>
    </source>
</reference>
<reference evidence="3" key="2">
    <citation type="journal article" date="2008" name="Genomics">
        <title>Evolution in the laboratory: the genome of Halobacterium salinarum strain R1 compared to that of strain NRC-1.</title>
        <authorList>
            <person name="Pfeiffer F."/>
            <person name="Schuster S.C."/>
            <person name="Broicher A."/>
            <person name="Falb M."/>
            <person name="Palm P."/>
            <person name="Rodewald K."/>
            <person name="Ruepp A."/>
            <person name="Soppa J."/>
            <person name="Tittor J."/>
            <person name="Oesterhelt D."/>
        </authorList>
    </citation>
    <scope>NUCLEOTIDE SEQUENCE</scope>
    <source>
        <strain evidence="3">NRC-1</strain>
    </source>
</reference>
<evidence type="ECO:0000256" key="1">
    <source>
        <dbReference type="SAM" id="MobiDB-lite"/>
    </source>
</evidence>
<dbReference type="AlphaFoldDB" id="Q9HSE0"/>
<accession>Q9HSE0</accession>
<dbReference type="PaxDb" id="64091-VNG_0280H"/>
<feature type="compositionally biased region" description="Polar residues" evidence="1">
    <location>
        <begin position="265"/>
        <end position="290"/>
    </location>
</feature>
<dbReference type="KEGG" id="hal:VNG_0280H"/>
<dbReference type="EMBL" id="AE004437">
    <property type="protein sequence ID" value="AAG18867.1"/>
    <property type="molecule type" value="Genomic_DNA"/>
</dbReference>
<evidence type="ECO:0000313" key="4">
    <source>
        <dbReference type="Proteomes" id="UP000000554"/>
    </source>
</evidence>
<name>Q9HSE0_HALSA</name>
<proteinExistence type="predicted"/>
<organism evidence="2 4">
    <name type="scientific">Halobacterium salinarum (strain ATCC 700922 / JCM 11081 / NRC-1)</name>
    <name type="common">Halobacterium halobium</name>
    <dbReference type="NCBI Taxonomy" id="64091"/>
    <lineage>
        <taxon>Archaea</taxon>
        <taxon>Methanobacteriati</taxon>
        <taxon>Methanobacteriota</taxon>
        <taxon>Stenosarchaea group</taxon>
        <taxon>Halobacteria</taxon>
        <taxon>Halobacteriales</taxon>
        <taxon>Halobacteriaceae</taxon>
        <taxon>Halobacterium</taxon>
        <taxon>Halobacterium salinarum NRC-34001</taxon>
    </lineage>
</organism>
<protein>
    <submittedName>
        <fullName evidence="3">Spurious ORF</fullName>
    </submittedName>
</protein>
<feature type="compositionally biased region" description="Low complexity" evidence="1">
    <location>
        <begin position="232"/>
        <end position="254"/>
    </location>
</feature>
<dbReference type="HOGENOM" id="CLU_878805_0_0_2"/>
<feature type="compositionally biased region" description="Polar residues" evidence="1">
    <location>
        <begin position="298"/>
        <end position="308"/>
    </location>
</feature>
<feature type="region of interest" description="Disordered" evidence="1">
    <location>
        <begin position="37"/>
        <end position="316"/>
    </location>
</feature>
<dbReference type="Proteomes" id="UP000000554">
    <property type="component" value="Chromosome"/>
</dbReference>
<evidence type="ECO:0000313" key="2">
    <source>
        <dbReference type="EMBL" id="AAG18867.1"/>
    </source>
</evidence>